<feature type="repeat" description="ANK" evidence="8">
    <location>
        <begin position="99"/>
        <end position="131"/>
    </location>
</feature>
<evidence type="ECO:0000256" key="3">
    <source>
        <dbReference type="ARBA" id="ARBA00022537"/>
    </source>
</evidence>
<proteinExistence type="predicted"/>
<keyword evidence="7" id="KW-1053">Target membrane</keyword>
<dbReference type="PROSITE" id="PS50297">
    <property type="entry name" value="ANK_REP_REGION"/>
    <property type="match status" value="4"/>
</dbReference>
<dbReference type="PROSITE" id="PS50088">
    <property type="entry name" value="ANK_REPEAT"/>
    <property type="match status" value="5"/>
</dbReference>
<keyword evidence="5" id="KW-0528">Neurotoxin</keyword>
<dbReference type="PANTHER" id="PTHR24173:SF82">
    <property type="entry name" value="FI19351P1"/>
    <property type="match status" value="1"/>
</dbReference>
<dbReference type="EMBL" id="CAEY01001591">
    <property type="status" value="NOT_ANNOTATED_CDS"/>
    <property type="molecule type" value="Genomic_DNA"/>
</dbReference>
<evidence type="ECO:0000256" key="5">
    <source>
        <dbReference type="ARBA" id="ARBA00023028"/>
    </source>
</evidence>
<keyword evidence="10" id="KW-1185">Reference proteome</keyword>
<keyword evidence="3" id="KW-1052">Target cell membrane</keyword>
<keyword evidence="6 8" id="KW-0040">ANK repeat</keyword>
<dbReference type="InterPro" id="IPR002110">
    <property type="entry name" value="Ankyrin_rpt"/>
</dbReference>
<feature type="repeat" description="ANK" evidence="8">
    <location>
        <begin position="548"/>
        <end position="582"/>
    </location>
</feature>
<feature type="repeat" description="ANK" evidence="8">
    <location>
        <begin position="56"/>
        <end position="77"/>
    </location>
</feature>
<dbReference type="Pfam" id="PF00023">
    <property type="entry name" value="Ank"/>
    <property type="match status" value="1"/>
</dbReference>
<evidence type="ECO:0000256" key="4">
    <source>
        <dbReference type="ARBA" id="ARBA00022737"/>
    </source>
</evidence>
<dbReference type="InterPro" id="IPR036770">
    <property type="entry name" value="Ankyrin_rpt-contain_sf"/>
</dbReference>
<dbReference type="Gene3D" id="1.25.40.20">
    <property type="entry name" value="Ankyrin repeat-containing domain"/>
    <property type="match status" value="3"/>
</dbReference>
<protein>
    <recommendedName>
        <fullName evidence="11">SOCS box domain-containing protein</fullName>
    </recommendedName>
</protein>
<keyword evidence="4" id="KW-0677">Repeat</keyword>
<organism evidence="9 10">
    <name type="scientific">Tetranychus urticae</name>
    <name type="common">Two-spotted spider mite</name>
    <dbReference type="NCBI Taxonomy" id="32264"/>
    <lineage>
        <taxon>Eukaryota</taxon>
        <taxon>Metazoa</taxon>
        <taxon>Ecdysozoa</taxon>
        <taxon>Arthropoda</taxon>
        <taxon>Chelicerata</taxon>
        <taxon>Arachnida</taxon>
        <taxon>Acari</taxon>
        <taxon>Acariformes</taxon>
        <taxon>Trombidiformes</taxon>
        <taxon>Prostigmata</taxon>
        <taxon>Eleutherengona</taxon>
        <taxon>Raphignathae</taxon>
        <taxon>Tetranychoidea</taxon>
        <taxon>Tetranychidae</taxon>
        <taxon>Tetranychus</taxon>
    </lineage>
</organism>
<feature type="repeat" description="ANK" evidence="8">
    <location>
        <begin position="196"/>
        <end position="228"/>
    </location>
</feature>
<evidence type="ECO:0000256" key="7">
    <source>
        <dbReference type="ARBA" id="ARBA00023298"/>
    </source>
</evidence>
<dbReference type="PANTHER" id="PTHR24173">
    <property type="entry name" value="ANKYRIN REPEAT CONTAINING"/>
    <property type="match status" value="1"/>
</dbReference>
<reference evidence="10" key="1">
    <citation type="submission" date="2011-08" db="EMBL/GenBank/DDBJ databases">
        <authorList>
            <person name="Rombauts S."/>
        </authorList>
    </citation>
    <scope>NUCLEOTIDE SEQUENCE</scope>
    <source>
        <strain evidence="10">London</strain>
    </source>
</reference>
<accession>T1K5W7</accession>
<name>T1K5W7_TETUR</name>
<dbReference type="GO" id="GO:0044231">
    <property type="term" value="C:host cell presynaptic membrane"/>
    <property type="evidence" value="ECO:0007669"/>
    <property type="project" value="UniProtKB-KW"/>
</dbReference>
<dbReference type="eggNOG" id="KOG0508">
    <property type="taxonomic scope" value="Eukaryota"/>
</dbReference>
<dbReference type="SMART" id="SM00248">
    <property type="entry name" value="ANK"/>
    <property type="match status" value="8"/>
</dbReference>
<dbReference type="AlphaFoldDB" id="T1K5W7"/>
<keyword evidence="5" id="KW-0800">Toxin</keyword>
<dbReference type="GO" id="GO:0044218">
    <property type="term" value="C:other organism cell membrane"/>
    <property type="evidence" value="ECO:0007669"/>
    <property type="project" value="UniProtKB-KW"/>
</dbReference>
<keyword evidence="5" id="KW-0638">Presynaptic neurotoxin</keyword>
<dbReference type="Pfam" id="PF12796">
    <property type="entry name" value="Ank_2"/>
    <property type="match status" value="2"/>
</dbReference>
<evidence type="ECO:0000256" key="6">
    <source>
        <dbReference type="ARBA" id="ARBA00023043"/>
    </source>
</evidence>
<evidence type="ECO:0000256" key="8">
    <source>
        <dbReference type="PROSITE-ProRule" id="PRU00023"/>
    </source>
</evidence>
<evidence type="ECO:0000256" key="2">
    <source>
        <dbReference type="ARBA" id="ARBA00022483"/>
    </source>
</evidence>
<evidence type="ECO:0000313" key="9">
    <source>
        <dbReference type="EnsemblMetazoa" id="tetur05g07780.1"/>
    </source>
</evidence>
<feature type="repeat" description="ANK" evidence="8">
    <location>
        <begin position="132"/>
        <end position="164"/>
    </location>
</feature>
<dbReference type="GO" id="GO:0006887">
    <property type="term" value="P:exocytosis"/>
    <property type="evidence" value="ECO:0007669"/>
    <property type="project" value="UniProtKB-KW"/>
</dbReference>
<comment type="subcellular location">
    <subcellularLocation>
        <location evidence="1">Target cell membrane</location>
    </subcellularLocation>
</comment>
<evidence type="ECO:0000256" key="1">
    <source>
        <dbReference type="ARBA" id="ARBA00004175"/>
    </source>
</evidence>
<dbReference type="HOGENOM" id="CLU_020042_1_0_1"/>
<dbReference type="Proteomes" id="UP000015104">
    <property type="component" value="Unassembled WGS sequence"/>
</dbReference>
<dbReference type="EnsemblMetazoa" id="tetur05g07780.1">
    <property type="protein sequence ID" value="tetur05g07780.1"/>
    <property type="gene ID" value="tetur05g07780"/>
</dbReference>
<keyword evidence="7" id="KW-0472">Membrane</keyword>
<dbReference type="STRING" id="32264.T1K5W7"/>
<dbReference type="SUPFAM" id="SSF48403">
    <property type="entry name" value="Ankyrin repeat"/>
    <property type="match status" value="2"/>
</dbReference>
<evidence type="ECO:0000313" key="10">
    <source>
        <dbReference type="Proteomes" id="UP000015104"/>
    </source>
</evidence>
<reference evidence="9" key="2">
    <citation type="submission" date="2015-06" db="UniProtKB">
        <authorList>
            <consortium name="EnsemblMetazoa"/>
        </authorList>
    </citation>
    <scope>IDENTIFICATION</scope>
</reference>
<evidence type="ECO:0008006" key="11">
    <source>
        <dbReference type="Google" id="ProtNLM"/>
    </source>
</evidence>
<keyword evidence="2" id="KW-0268">Exocytosis</keyword>
<sequence length="636" mass="72364">MSLKVDNEAHLDAVFTELYNQCSKSTTNSVFTTELIHNLTCLSIDVRQELVNRVRDGCSPLFLAALRGNVSMVDFLLTECRADVELCGFYEGREDRTLHFVTPLWCASISGHLDVVKVLVKHNANVNSVSDTGSTPVRSACYMTHIEIVKFLIDNGADIYKANHSGGTCLINSVQSTQLCQLLLNHGVEVNAHDIQGETALHYAIKERNFDAVLLLLMHGADVTIRSRHGNDALQQACLKMATPVVRYLLTHYDYPDERIAEAHELLGAAFIDPRLDIQSTLTCWKKALAIRYKDPDNPILKRKVPPKSAYSFATEFETIEELENLSHDMDAIKTQSLLVFERILGPFHRDMISKLFLRAANYADSLQFQRGVDVWKYALSLKIERDTILDHETCYSFEGLVRLFLDFHIKTVSGSHKEYPLFEDVIDTLRLLVADLRPVMKLLTIQPVSKKQQECFDSCLKGITHLIYILYVIRKDASQDRLMRRAIASLIRIDPRDSNDNSLLHLVVSKNNKLEQSYIHITHIFPNADVTQLLLECGAPVDAVNNEQCTPLHVACLRFHYNREVRDVLLEFGAHLDRANTRGTRPFRQLEHVDPTFNHLPYISLRCLAARAVIGYKIPYQGIVPRMLEEFLEIH</sequence>